<organism evidence="2 3">
    <name type="scientific">Umbelopsis ramanniana AG</name>
    <dbReference type="NCBI Taxonomy" id="1314678"/>
    <lineage>
        <taxon>Eukaryota</taxon>
        <taxon>Fungi</taxon>
        <taxon>Fungi incertae sedis</taxon>
        <taxon>Mucoromycota</taxon>
        <taxon>Mucoromycotina</taxon>
        <taxon>Umbelopsidomycetes</taxon>
        <taxon>Umbelopsidales</taxon>
        <taxon>Umbelopsidaceae</taxon>
        <taxon>Umbelopsis</taxon>
    </lineage>
</organism>
<comment type="caution">
    <text evidence="2">The sequence shown here is derived from an EMBL/GenBank/DDBJ whole genome shotgun (WGS) entry which is preliminary data.</text>
</comment>
<evidence type="ECO:0000313" key="2">
    <source>
        <dbReference type="EMBL" id="KAI8575044.1"/>
    </source>
</evidence>
<reference evidence="2" key="1">
    <citation type="submission" date="2021-06" db="EMBL/GenBank/DDBJ databases">
        <authorList>
            <consortium name="DOE Joint Genome Institute"/>
            <person name="Mondo S.J."/>
            <person name="Amses K.R."/>
            <person name="Simmons D.R."/>
            <person name="Longcore J.E."/>
            <person name="Seto K."/>
            <person name="Alves G.H."/>
            <person name="Bonds A.E."/>
            <person name="Quandt C.A."/>
            <person name="Davis W.J."/>
            <person name="Chang Y."/>
            <person name="Letcher P.M."/>
            <person name="Powell M.J."/>
            <person name="Kuo A."/>
            <person name="Labutti K."/>
            <person name="Pangilinan J."/>
            <person name="Andreopoulos W."/>
            <person name="Tritt A."/>
            <person name="Riley R."/>
            <person name="Hundley H."/>
            <person name="Johnson J."/>
            <person name="Lipzen A."/>
            <person name="Barry K."/>
            <person name="Berbee M.L."/>
            <person name="Buchler N.E."/>
            <person name="Grigoriev I.V."/>
            <person name="Spatafora J.W."/>
            <person name="Stajich J.E."/>
            <person name="James T.Y."/>
        </authorList>
    </citation>
    <scope>NUCLEOTIDE SEQUENCE</scope>
    <source>
        <strain evidence="2">AG</strain>
    </source>
</reference>
<name>A0AAD5E170_UMBRA</name>
<dbReference type="Proteomes" id="UP001206595">
    <property type="component" value="Unassembled WGS sequence"/>
</dbReference>
<reference evidence="2" key="2">
    <citation type="journal article" date="2022" name="Proc. Natl. Acad. Sci. U.S.A.">
        <title>Diploid-dominant life cycles characterize the early evolution of Fungi.</title>
        <authorList>
            <person name="Amses K.R."/>
            <person name="Simmons D.R."/>
            <person name="Longcore J.E."/>
            <person name="Mondo S.J."/>
            <person name="Seto K."/>
            <person name="Jeronimo G.H."/>
            <person name="Bonds A.E."/>
            <person name="Quandt C.A."/>
            <person name="Davis W.J."/>
            <person name="Chang Y."/>
            <person name="Federici B.A."/>
            <person name="Kuo A."/>
            <person name="LaButti K."/>
            <person name="Pangilinan J."/>
            <person name="Andreopoulos W."/>
            <person name="Tritt A."/>
            <person name="Riley R."/>
            <person name="Hundley H."/>
            <person name="Johnson J."/>
            <person name="Lipzen A."/>
            <person name="Barry K."/>
            <person name="Lang B.F."/>
            <person name="Cuomo C.A."/>
            <person name="Buchler N.E."/>
            <person name="Grigoriev I.V."/>
            <person name="Spatafora J.W."/>
            <person name="Stajich J.E."/>
            <person name="James T.Y."/>
        </authorList>
    </citation>
    <scope>NUCLEOTIDE SEQUENCE</scope>
    <source>
        <strain evidence="2">AG</strain>
    </source>
</reference>
<feature type="chain" id="PRO_5042236062" evidence="1">
    <location>
        <begin position="19"/>
        <end position="109"/>
    </location>
</feature>
<feature type="signal peptide" evidence="1">
    <location>
        <begin position="1"/>
        <end position="18"/>
    </location>
</feature>
<dbReference type="GeneID" id="75918009"/>
<sequence>MFDSVCFICFGLIGFANASIQENAATCLHLGNLFFDHNNIVGNQSGFNLFRRYGINNRACEKERSLGVELAHTSKCFLAILLSSDMLLLSSFNIVAYQKNHPLLAIFFR</sequence>
<evidence type="ECO:0000256" key="1">
    <source>
        <dbReference type="SAM" id="SignalP"/>
    </source>
</evidence>
<keyword evidence="1" id="KW-0732">Signal</keyword>
<keyword evidence="3" id="KW-1185">Reference proteome</keyword>
<evidence type="ECO:0000313" key="3">
    <source>
        <dbReference type="Proteomes" id="UP001206595"/>
    </source>
</evidence>
<gene>
    <name evidence="2" type="ORF">K450DRAFT_263584</name>
</gene>
<proteinExistence type="predicted"/>
<dbReference type="EMBL" id="MU621006">
    <property type="protein sequence ID" value="KAI8575044.1"/>
    <property type="molecule type" value="Genomic_DNA"/>
</dbReference>
<dbReference type="AlphaFoldDB" id="A0AAD5E170"/>
<protein>
    <submittedName>
        <fullName evidence="2">Uncharacterized protein</fullName>
    </submittedName>
</protein>
<dbReference type="RefSeq" id="XP_051440050.1">
    <property type="nucleotide sequence ID" value="XM_051592667.1"/>
</dbReference>
<accession>A0AAD5E170</accession>